<dbReference type="AlphaFoldDB" id="A0A2S6F9K7"/>
<comment type="caution">
    <text evidence="1">The sequence shown here is derived from an EMBL/GenBank/DDBJ whole genome shotgun (WGS) entry which is preliminary data.</text>
</comment>
<evidence type="ECO:0000313" key="2">
    <source>
        <dbReference type="Proteomes" id="UP000239239"/>
    </source>
</evidence>
<accession>A0A2S6F9K7</accession>
<gene>
    <name evidence="1" type="ORF">C3928_01210</name>
</gene>
<dbReference type="Proteomes" id="UP000239239">
    <property type="component" value="Unassembled WGS sequence"/>
</dbReference>
<name>A0A2S6F9K7_LEGPN</name>
<dbReference type="PROSITE" id="PS51257">
    <property type="entry name" value="PROKAR_LIPOPROTEIN"/>
    <property type="match status" value="1"/>
</dbReference>
<sequence length="131" mass="14388">MNHLLKSLMVVLIAAVISACQHENPLKTQPAKASVTFLINASANAEKRLHFAIHKDAYGFAYLECMEGKQSPEIRCDALYQGMIAFAKEGHYSGFQKITLADLTDKNLFELLADGYAETAATTWPHLVSGT</sequence>
<dbReference type="NCBIfam" id="NF041530">
    <property type="entry name" value="LvrD"/>
    <property type="match status" value="1"/>
</dbReference>
<dbReference type="EMBL" id="PQWY01000001">
    <property type="protein sequence ID" value="PPK34134.1"/>
    <property type="molecule type" value="Genomic_DNA"/>
</dbReference>
<evidence type="ECO:0000313" key="1">
    <source>
        <dbReference type="EMBL" id="PPK34134.1"/>
    </source>
</evidence>
<dbReference type="RefSeq" id="WP_027228120.1">
    <property type="nucleotide sequence ID" value="NZ_CP017601.1"/>
</dbReference>
<reference evidence="1 2" key="1">
    <citation type="submission" date="2018-02" db="EMBL/GenBank/DDBJ databases">
        <title>Draft genome sequences of four Legionella pneumophila clinical strains isolated in Ontario.</title>
        <authorList>
            <person name="Fortuna A."/>
            <person name="Ramnarine R."/>
            <person name="Li A."/>
            <person name="Frantz C."/>
            <person name="Mallo G."/>
        </authorList>
    </citation>
    <scope>NUCLEOTIDE SEQUENCE [LARGE SCALE GENOMIC DNA]</scope>
    <source>
        <strain evidence="1 2">LG61</strain>
    </source>
</reference>
<protein>
    <submittedName>
        <fullName evidence="1">Protein LvrD</fullName>
    </submittedName>
</protein>
<dbReference type="OrthoDB" id="5638762at2"/>
<proteinExistence type="predicted"/>
<organism evidence="1 2">
    <name type="scientific">Legionella pneumophila</name>
    <dbReference type="NCBI Taxonomy" id="446"/>
    <lineage>
        <taxon>Bacteria</taxon>
        <taxon>Pseudomonadati</taxon>
        <taxon>Pseudomonadota</taxon>
        <taxon>Gammaproteobacteria</taxon>
        <taxon>Legionellales</taxon>
        <taxon>Legionellaceae</taxon>
        <taxon>Legionella</taxon>
    </lineage>
</organism>